<dbReference type="PROSITE" id="PS50158">
    <property type="entry name" value="ZF_CCHC"/>
    <property type="match status" value="1"/>
</dbReference>
<reference evidence="5" key="1">
    <citation type="submission" date="2025-08" db="UniProtKB">
        <authorList>
            <consortium name="RefSeq"/>
        </authorList>
    </citation>
    <scope>IDENTIFICATION</scope>
</reference>
<dbReference type="InterPro" id="IPR001878">
    <property type="entry name" value="Znf_CCHC"/>
</dbReference>
<dbReference type="AlphaFoldDB" id="A0A9W2XGD4"/>
<dbReference type="GO" id="GO:0008270">
    <property type="term" value="F:zinc ion binding"/>
    <property type="evidence" value="ECO:0007669"/>
    <property type="project" value="UniProtKB-KW"/>
</dbReference>
<evidence type="ECO:0000256" key="1">
    <source>
        <dbReference type="PROSITE-ProRule" id="PRU00047"/>
    </source>
</evidence>
<feature type="domain" description="CCHC-type" evidence="3">
    <location>
        <begin position="335"/>
        <end position="349"/>
    </location>
</feature>
<dbReference type="RefSeq" id="XP_055360729.1">
    <property type="nucleotide sequence ID" value="XM_055504754.1"/>
</dbReference>
<gene>
    <name evidence="5" type="primary">LOC129603456</name>
</gene>
<dbReference type="Proteomes" id="UP000515150">
    <property type="component" value="Chromosome 19"/>
</dbReference>
<protein>
    <submittedName>
        <fullName evidence="5">Uncharacterized protein LOC129603456</fullName>
    </submittedName>
</protein>
<keyword evidence="1" id="KW-0863">Zinc-finger</keyword>
<keyword evidence="1" id="KW-0862">Zinc</keyword>
<accession>A0A9W2XGD4</accession>
<keyword evidence="4" id="KW-1185">Reference proteome</keyword>
<proteinExistence type="predicted"/>
<dbReference type="GO" id="GO:0003676">
    <property type="term" value="F:nucleic acid binding"/>
    <property type="evidence" value="ECO:0007669"/>
    <property type="project" value="InterPro"/>
</dbReference>
<evidence type="ECO:0000256" key="2">
    <source>
        <dbReference type="SAM" id="MobiDB-lite"/>
    </source>
</evidence>
<feature type="region of interest" description="Disordered" evidence="2">
    <location>
        <begin position="356"/>
        <end position="376"/>
    </location>
</feature>
<sequence length="376" mass="42084">MRSVDGNMSPVEVLMKEIQKCSDKWSKRTHESTSPWPSEGTFDLRQCAEMQGFIKTYKIKDKSVKRGLKREKENAVLQLFINCAKTMSKKTTQCGDNQFNQISIIKSLSDASQMDAEETKPLRTKKPVHPVADLEGTDRAVERDKLLELPDIYLNTEKISIGNSCSESDLRDRAVRSLWAESDEESVCVCDERVNEVSDGLPLLVKEAKRQNLPWPSRPDQKDLTDTVGLCNLSLEQITDHVVHAVELRQKQAKEAVKEATRQQQRKEGEKRETRMVSAQSASVPRTPPTPPGMATPQVMYILPEGWTRRPPMRREGFPADKGSGTGGSHRGSVRCYCCGKTGHVRSHCFVWLRGSRGVPRPKGSVDQCGGPSAGY</sequence>
<evidence type="ECO:0000313" key="5">
    <source>
        <dbReference type="RefSeq" id="XP_055360729.1"/>
    </source>
</evidence>
<organism evidence="4 5">
    <name type="scientific">Betta splendens</name>
    <name type="common">Siamese fighting fish</name>
    <dbReference type="NCBI Taxonomy" id="158456"/>
    <lineage>
        <taxon>Eukaryota</taxon>
        <taxon>Metazoa</taxon>
        <taxon>Chordata</taxon>
        <taxon>Craniata</taxon>
        <taxon>Vertebrata</taxon>
        <taxon>Euteleostomi</taxon>
        <taxon>Actinopterygii</taxon>
        <taxon>Neopterygii</taxon>
        <taxon>Teleostei</taxon>
        <taxon>Neoteleostei</taxon>
        <taxon>Acanthomorphata</taxon>
        <taxon>Anabantaria</taxon>
        <taxon>Anabantiformes</taxon>
        <taxon>Anabantoidei</taxon>
        <taxon>Osphronemidae</taxon>
        <taxon>Betta</taxon>
    </lineage>
</organism>
<name>A0A9W2XGD4_BETSP</name>
<dbReference type="KEGG" id="bspl:129603456"/>
<evidence type="ECO:0000259" key="3">
    <source>
        <dbReference type="PROSITE" id="PS50158"/>
    </source>
</evidence>
<keyword evidence="1" id="KW-0479">Metal-binding</keyword>
<feature type="region of interest" description="Disordered" evidence="2">
    <location>
        <begin position="255"/>
        <end position="297"/>
    </location>
</feature>
<dbReference type="GeneID" id="129603456"/>
<feature type="compositionally biased region" description="Basic and acidic residues" evidence="2">
    <location>
        <begin position="255"/>
        <end position="275"/>
    </location>
</feature>
<evidence type="ECO:0000313" key="4">
    <source>
        <dbReference type="Proteomes" id="UP000515150"/>
    </source>
</evidence>